<feature type="non-terminal residue" evidence="2">
    <location>
        <position position="346"/>
    </location>
</feature>
<dbReference type="Gene3D" id="3.40.50.150">
    <property type="entry name" value="Vaccinia Virus protein VP39"/>
    <property type="match status" value="1"/>
</dbReference>
<dbReference type="CDD" id="cd02440">
    <property type="entry name" value="AdoMet_MTases"/>
    <property type="match status" value="1"/>
</dbReference>
<organism evidence="2 3">
    <name type="scientific">Amblyomma americanum</name>
    <name type="common">Lone star tick</name>
    <dbReference type="NCBI Taxonomy" id="6943"/>
    <lineage>
        <taxon>Eukaryota</taxon>
        <taxon>Metazoa</taxon>
        <taxon>Ecdysozoa</taxon>
        <taxon>Arthropoda</taxon>
        <taxon>Chelicerata</taxon>
        <taxon>Arachnida</taxon>
        <taxon>Acari</taxon>
        <taxon>Parasitiformes</taxon>
        <taxon>Ixodida</taxon>
        <taxon>Ixodoidea</taxon>
        <taxon>Ixodidae</taxon>
        <taxon>Amblyomminae</taxon>
        <taxon>Amblyomma</taxon>
    </lineage>
</organism>
<comment type="caution">
    <text evidence="2">The sequence shown here is derived from an EMBL/GenBank/DDBJ whole genome shotgun (WGS) entry which is preliminary data.</text>
</comment>
<dbReference type="PANTHER" id="PTHR12496">
    <property type="entry name" value="CGI-41 METHYLTRANSFERASE"/>
    <property type="match status" value="1"/>
</dbReference>
<dbReference type="InterPro" id="IPR029063">
    <property type="entry name" value="SAM-dependent_MTases_sf"/>
</dbReference>
<accession>A0AAQ4F187</accession>
<feature type="domain" description="Methyltransferase" evidence="1">
    <location>
        <begin position="91"/>
        <end position="247"/>
    </location>
</feature>
<name>A0AAQ4F187_AMBAM</name>
<evidence type="ECO:0000313" key="2">
    <source>
        <dbReference type="EMBL" id="KAK8780565.1"/>
    </source>
</evidence>
<reference evidence="2 3" key="1">
    <citation type="journal article" date="2023" name="Arcadia Sci">
        <title>De novo assembly of a long-read Amblyomma americanum tick genome.</title>
        <authorList>
            <person name="Chou S."/>
            <person name="Poskanzer K.E."/>
            <person name="Rollins M."/>
            <person name="Thuy-Boun P.S."/>
        </authorList>
    </citation>
    <scope>NUCLEOTIDE SEQUENCE [LARGE SCALE GENOMIC DNA]</scope>
    <source>
        <strain evidence="2">F_SG_1</strain>
        <tissue evidence="2">Salivary glands</tissue>
    </source>
</reference>
<gene>
    <name evidence="2" type="ORF">V5799_018094</name>
</gene>
<evidence type="ECO:0000313" key="3">
    <source>
        <dbReference type="Proteomes" id="UP001321473"/>
    </source>
</evidence>
<protein>
    <recommendedName>
        <fullName evidence="1">Methyltransferase domain-containing protein</fullName>
    </recommendedName>
</protein>
<dbReference type="Proteomes" id="UP001321473">
    <property type="component" value="Unassembled WGS sequence"/>
</dbReference>
<dbReference type="Pfam" id="PF13679">
    <property type="entry name" value="Methyltransf_32"/>
    <property type="match status" value="1"/>
</dbReference>
<sequence length="346" mass="38762">MYEARMTDLLITGTLDRIPVEWVNHLDKLTDEELAKVPFGLIMSSWPADLQAFVSRAMELGVARFLEPPAKPVVGRASFPPTLRRGLTPKKCMELEWVTALVADVCNGAQCGKVLDVGAGVGHLARILHHRFGLTVLGVDSDASHLSKAQELLRHSGCTGNVHHYTLQVDDSEATVEKVRTLLADCPDPVSCTCGEEHKFSEHLIANDQYVLVSLHACGQLSPRLVRLFHSLPEVKALICIGCCYHKATTLNGYFPLSDELASLGDQWLNTSARYQGLRLACQELRHSWEPGREPQHLLYRAMLEMACQMYGLPWRKSRRHMARQSQLSSWLAYRDHIMHDVDCST</sequence>
<dbReference type="PANTHER" id="PTHR12496:SF0">
    <property type="entry name" value="METHYLTRANSFERASE DOMAIN-CONTAINING PROTEIN"/>
    <property type="match status" value="1"/>
</dbReference>
<keyword evidence="3" id="KW-1185">Reference proteome</keyword>
<dbReference type="EMBL" id="JARKHS020008660">
    <property type="protein sequence ID" value="KAK8780565.1"/>
    <property type="molecule type" value="Genomic_DNA"/>
</dbReference>
<dbReference type="InterPro" id="IPR052220">
    <property type="entry name" value="METTL25"/>
</dbReference>
<evidence type="ECO:0000259" key="1">
    <source>
        <dbReference type="Pfam" id="PF13679"/>
    </source>
</evidence>
<dbReference type="InterPro" id="IPR025714">
    <property type="entry name" value="Methyltranfer_dom"/>
</dbReference>
<proteinExistence type="predicted"/>
<dbReference type="AlphaFoldDB" id="A0AAQ4F187"/>
<dbReference type="SUPFAM" id="SSF53335">
    <property type="entry name" value="S-adenosyl-L-methionine-dependent methyltransferases"/>
    <property type="match status" value="1"/>
</dbReference>